<feature type="binding site" evidence="9">
    <location>
        <position position="428"/>
    </location>
    <ligand>
        <name>Mg(2+)</name>
        <dbReference type="ChEBI" id="CHEBI:18420"/>
        <label>2</label>
    </ligand>
</feature>
<comment type="catalytic activity">
    <reaction evidence="8">
        <text>RNA(n) + a ribonucleoside 5'-triphosphate = RNA(n+1) + diphosphate</text>
        <dbReference type="Rhea" id="RHEA:21248"/>
        <dbReference type="Rhea" id="RHEA-COMP:14527"/>
        <dbReference type="Rhea" id="RHEA-COMP:17342"/>
        <dbReference type="ChEBI" id="CHEBI:33019"/>
        <dbReference type="ChEBI" id="CHEBI:61557"/>
        <dbReference type="ChEBI" id="CHEBI:140395"/>
        <dbReference type="EC" id="2.7.7.48"/>
    </reaction>
</comment>
<dbReference type="InterPro" id="IPR043502">
    <property type="entry name" value="DNA/RNA_pol_sf"/>
</dbReference>
<dbReference type="EC" id="2.7.7.48" evidence="1"/>
<keyword evidence="2 11" id="KW-0696">RNA-directed RNA polymerase</keyword>
<feature type="binding site" evidence="9">
    <location>
        <position position="427"/>
    </location>
    <ligand>
        <name>Mg(2+)</name>
        <dbReference type="ChEBI" id="CHEBI:18420"/>
        <label>2</label>
    </ligand>
</feature>
<protein>
    <recommendedName>
        <fullName evidence="1">RNA-directed RNA polymerase</fullName>
        <ecNumber evidence="1">2.7.7.48</ecNumber>
    </recommendedName>
    <alternativeName>
        <fullName evidence="7">RNA replicase beta chain</fullName>
    </alternativeName>
</protein>
<accession>A0A514CZK7</accession>
<dbReference type="EMBL" id="MN032938">
    <property type="protein sequence ID" value="QDH86801.1"/>
    <property type="molecule type" value="Genomic_RNA"/>
</dbReference>
<dbReference type="InterPro" id="IPR007096">
    <property type="entry name" value="RNA-dir_Rpol_cat_phage"/>
</dbReference>
<evidence type="ECO:0000259" key="10">
    <source>
        <dbReference type="PROSITE" id="PS50522"/>
    </source>
</evidence>
<evidence type="ECO:0000256" key="9">
    <source>
        <dbReference type="PIRSR" id="PIRSR605093-1"/>
    </source>
</evidence>
<name>A0A514CZK7_9VIRU</name>
<dbReference type="GO" id="GO:0046872">
    <property type="term" value="F:metal ion binding"/>
    <property type="evidence" value="ECO:0007669"/>
    <property type="project" value="UniProtKB-KW"/>
</dbReference>
<keyword evidence="3" id="KW-0808">Transferase</keyword>
<dbReference type="Pfam" id="PF03431">
    <property type="entry name" value="RNA_replicase_B"/>
    <property type="match status" value="1"/>
</dbReference>
<evidence type="ECO:0000256" key="8">
    <source>
        <dbReference type="ARBA" id="ARBA00048744"/>
    </source>
</evidence>
<organism evidence="11">
    <name type="scientific">Leviviridae sp</name>
    <dbReference type="NCBI Taxonomy" id="2027243"/>
    <lineage>
        <taxon>Viruses</taxon>
        <taxon>Riboviria</taxon>
        <taxon>Orthornavirae</taxon>
        <taxon>Lenarviricota</taxon>
        <taxon>Leviviricetes</taxon>
        <taxon>Norzivirales</taxon>
        <taxon>Fiersviridae</taxon>
    </lineage>
</organism>
<evidence type="ECO:0000256" key="7">
    <source>
        <dbReference type="ARBA" id="ARBA00030248"/>
    </source>
</evidence>
<dbReference type="PROSITE" id="PS50522">
    <property type="entry name" value="RDRP_PHAGE"/>
    <property type="match status" value="1"/>
</dbReference>
<sequence length="630" mass="70333">MKSLVELLELLVHDCARMSGAPLSRDVVTLRDRVKHEGDSFITITLPAFCQDFEKSLDLGHVAPGAWPSFGKTCSGIPEFLQGLLRHVFDKDGKLLAEPSTLCIRLVRQICLFGKKLLRPCSEERLEAAVEKYCQCEDDVREHLGGDTLLGVFEEVAAVIMTSMPRLRDGIFIDHVIPKHGPGRTEERISGNQKWAFRTWNRRLEDVGYSYLTYGRAQACRAMRIADRRPLYPNEEGELVDIGDELPEVVEPEDEAPVRVVFVPKTLKSPRVIAVEPVCMQYAQQGLRRLLEGQVETCPLTAGHVNFRDQTVNQELAKLASERGHMATLDMSDASDRVSVAHVKMLLDTVPQFKEWVMACRSMSAKLPSGEVIRLEKFASMGSALCFPIESLVFFTSIIASMHWRAGMRPTRQSVHALGRLVYVFGDDLIVPHDEAPAICDDLEALGFKVNRRKSFWTGKFRESCGSDCYDSADVTPVYVRRDLPTDRADVSGILSSVSTCNQLYSAGYWKTASAIRKAVEAIVGRLPQLSEESAMALQRHVDAYPKVAPGDGPAIGWNHHSEVVSPRRWNDALQTVEKRVWVVVPSRAADSIDGDAALAKCFRVIGSQEHIDLDHLDMSVRSYGLTLKR</sequence>
<evidence type="ECO:0000256" key="1">
    <source>
        <dbReference type="ARBA" id="ARBA00012494"/>
    </source>
</evidence>
<dbReference type="InterPro" id="IPR005093">
    <property type="entry name" value="RNArep_beta"/>
</dbReference>
<dbReference type="SUPFAM" id="SSF56672">
    <property type="entry name" value="DNA/RNA polymerases"/>
    <property type="match status" value="1"/>
</dbReference>
<keyword evidence="5" id="KW-0547">Nucleotide-binding</keyword>
<comment type="cofactor">
    <cofactor evidence="9">
        <name>Mg(2+)</name>
        <dbReference type="ChEBI" id="CHEBI:18420"/>
    </cofactor>
    <text evidence="9">Binds 2 Mg(2+) per subunit.</text>
</comment>
<reference evidence="11" key="1">
    <citation type="submission" date="2019-05" db="EMBL/GenBank/DDBJ databases">
        <title>Metatranscriptomic reconstruction reveals RNA viruses with the potential to shape carbon cycling in soil.</title>
        <authorList>
            <person name="Starr E.P."/>
            <person name="Nuccio E."/>
            <person name="Pett-Ridge J."/>
            <person name="Banfield J.F."/>
            <person name="Firestone M.K."/>
        </authorList>
    </citation>
    <scope>NUCLEOTIDE SEQUENCE</scope>
    <source>
        <strain evidence="11">H4_Bulk_46_scaffold_673</strain>
    </source>
</reference>
<evidence type="ECO:0000256" key="2">
    <source>
        <dbReference type="ARBA" id="ARBA00022484"/>
    </source>
</evidence>
<dbReference type="GO" id="GO:0039694">
    <property type="term" value="P:viral RNA genome replication"/>
    <property type="evidence" value="ECO:0007669"/>
    <property type="project" value="InterPro"/>
</dbReference>
<evidence type="ECO:0000256" key="4">
    <source>
        <dbReference type="ARBA" id="ARBA00022695"/>
    </source>
</evidence>
<feature type="non-terminal residue" evidence="11">
    <location>
        <position position="630"/>
    </location>
</feature>
<evidence type="ECO:0000256" key="6">
    <source>
        <dbReference type="ARBA" id="ARBA00022953"/>
    </source>
</evidence>
<proteinExistence type="predicted"/>
<dbReference type="GO" id="GO:0003968">
    <property type="term" value="F:RNA-directed RNA polymerase activity"/>
    <property type="evidence" value="ECO:0007669"/>
    <property type="project" value="UniProtKB-KW"/>
</dbReference>
<evidence type="ECO:0000256" key="3">
    <source>
        <dbReference type="ARBA" id="ARBA00022679"/>
    </source>
</evidence>
<keyword evidence="9" id="KW-0460">Magnesium</keyword>
<keyword evidence="6" id="KW-0693">Viral RNA replication</keyword>
<keyword evidence="4" id="KW-0548">Nucleotidyltransferase</keyword>
<evidence type="ECO:0000256" key="5">
    <source>
        <dbReference type="ARBA" id="ARBA00022741"/>
    </source>
</evidence>
<dbReference type="GO" id="GO:0000166">
    <property type="term" value="F:nucleotide binding"/>
    <property type="evidence" value="ECO:0007669"/>
    <property type="project" value="UniProtKB-KW"/>
</dbReference>
<evidence type="ECO:0000313" key="11">
    <source>
        <dbReference type="EMBL" id="QDH86801.1"/>
    </source>
</evidence>
<gene>
    <name evidence="11" type="ORF">H4Bulk46673_000001</name>
</gene>
<feature type="binding site" evidence="9">
    <location>
        <position position="330"/>
    </location>
    <ligand>
        <name>Mg(2+)</name>
        <dbReference type="ChEBI" id="CHEBI:18420"/>
        <label>2</label>
    </ligand>
</feature>
<keyword evidence="9" id="KW-0479">Metal-binding</keyword>
<feature type="domain" description="RdRp catalytic" evidence="10">
    <location>
        <begin position="315"/>
        <end position="459"/>
    </location>
</feature>